<keyword evidence="8" id="KW-1185">Reference proteome</keyword>
<dbReference type="RefSeq" id="WP_110170838.1">
    <property type="nucleotide sequence ID" value="NZ_CP015136.1"/>
</dbReference>
<feature type="transmembrane region" description="Helical" evidence="5">
    <location>
        <begin position="348"/>
        <end position="371"/>
    </location>
</feature>
<gene>
    <name evidence="7" type="ORF">LuPra_02268</name>
</gene>
<feature type="transmembrane region" description="Helical" evidence="5">
    <location>
        <begin position="794"/>
        <end position="815"/>
    </location>
</feature>
<evidence type="ECO:0000256" key="2">
    <source>
        <dbReference type="ARBA" id="ARBA00022676"/>
    </source>
</evidence>
<keyword evidence="5" id="KW-0472">Membrane</keyword>
<feature type="domain" description="Glycoamylase-like" evidence="6">
    <location>
        <begin position="1184"/>
        <end position="1386"/>
    </location>
</feature>
<evidence type="ECO:0000256" key="3">
    <source>
        <dbReference type="ARBA" id="ARBA00022679"/>
    </source>
</evidence>
<dbReference type="GO" id="GO:0016758">
    <property type="term" value="F:hexosyltransferase activity"/>
    <property type="evidence" value="ECO:0007669"/>
    <property type="project" value="TreeGrafter"/>
</dbReference>
<keyword evidence="2" id="KW-0328">Glycosyltransferase</keyword>
<dbReference type="OrthoDB" id="9769991at2"/>
<organism evidence="7 8">
    <name type="scientific">Luteitalea pratensis</name>
    <dbReference type="NCBI Taxonomy" id="1855912"/>
    <lineage>
        <taxon>Bacteria</taxon>
        <taxon>Pseudomonadati</taxon>
        <taxon>Acidobacteriota</taxon>
        <taxon>Vicinamibacteria</taxon>
        <taxon>Vicinamibacterales</taxon>
        <taxon>Vicinamibacteraceae</taxon>
        <taxon>Luteitalea</taxon>
    </lineage>
</organism>
<protein>
    <submittedName>
        <fullName evidence="7">Cellobiose phosphorylase</fullName>
    </submittedName>
</protein>
<evidence type="ECO:0000259" key="6">
    <source>
        <dbReference type="Pfam" id="PF10091"/>
    </source>
</evidence>
<comment type="subcellular location">
    <subcellularLocation>
        <location evidence="1">Membrane</location>
        <topology evidence="1">Multi-pass membrane protein</topology>
    </subcellularLocation>
</comment>
<dbReference type="Pfam" id="PF10091">
    <property type="entry name" value="Glycoamylase"/>
    <property type="match status" value="1"/>
</dbReference>
<keyword evidence="5" id="KW-0812">Transmembrane</keyword>
<dbReference type="Proteomes" id="UP000076079">
    <property type="component" value="Chromosome"/>
</dbReference>
<dbReference type="InterPro" id="IPR019282">
    <property type="entry name" value="Glycoamylase-like_cons_dom"/>
</dbReference>
<feature type="transmembrane region" description="Helical" evidence="5">
    <location>
        <begin position="314"/>
        <end position="336"/>
    </location>
</feature>
<proteinExistence type="predicted"/>
<reference evidence="8" key="2">
    <citation type="submission" date="2016-04" db="EMBL/GenBank/DDBJ databases">
        <title>First Complete Genome Sequence of a Subdivision 6 Acidobacterium.</title>
        <authorList>
            <person name="Huang S."/>
            <person name="Vieira S."/>
            <person name="Bunk B."/>
            <person name="Riedel T."/>
            <person name="Sproeer C."/>
            <person name="Overmann J."/>
        </authorList>
    </citation>
    <scope>NUCLEOTIDE SEQUENCE [LARGE SCALE GENOMIC DNA]</scope>
    <source>
        <strain evidence="8">DSM 100886 HEG_-6_39</strain>
    </source>
</reference>
<evidence type="ECO:0000313" key="8">
    <source>
        <dbReference type="Proteomes" id="UP000076079"/>
    </source>
</evidence>
<accession>A0A143PMR7</accession>
<keyword evidence="4 5" id="KW-1133">Transmembrane helix</keyword>
<dbReference type="InterPro" id="IPR050321">
    <property type="entry name" value="Glycosyltr_2/OpgH_subfam"/>
</dbReference>
<dbReference type="PATRIC" id="fig|1813736.3.peg.2381"/>
<evidence type="ECO:0000313" key="7">
    <source>
        <dbReference type="EMBL" id="AMY09059.1"/>
    </source>
</evidence>
<evidence type="ECO:0000256" key="4">
    <source>
        <dbReference type="ARBA" id="ARBA00022989"/>
    </source>
</evidence>
<feature type="transmembrane region" description="Helical" evidence="5">
    <location>
        <begin position="747"/>
        <end position="773"/>
    </location>
</feature>
<evidence type="ECO:0000256" key="5">
    <source>
        <dbReference type="SAM" id="Phobius"/>
    </source>
</evidence>
<keyword evidence="3" id="KW-0808">Transferase</keyword>
<dbReference type="Gene3D" id="1.50.10.140">
    <property type="match status" value="2"/>
</dbReference>
<sequence length="1424" mass="156854">MKMHEPAVDPRVTSRVAACIGIVPGGDARIDLQACRRVGREAALALPEARRGHGRASQIRRLTARLRVHLKSAMARTYASADVRTWLTENARLLASAESEARDFLWNSHDYPSVSYAGAERPRVSVLAAGYLDDAAKAGFSEEGLAAFLRGAQDAHDLQLGELWAVRGALMLELLHRVVEAAADVDEARLPLLIDSIRRIGDANWKQLFAAVSVVDGVLVADPSGAYAAMDDGSRDAYRHVVSHLARHGSASEREVAEAAVCLADAVADAQAPGVIDAGTRRTHVGYYLVDDGLPALKTLVGYRAPLLRRVADVVTSAPAGFYLGGVSLVTLAIVVSTLDLIDAPATIWVAFLLLLLPAMQAAVEFVNALVPAVTRPRGVPKLDFSKGIPPDCETMVAVPALLLNEQHVHELVMDLEIRYLANRDPQLYFALLSDSVDAVDSAGAACEPLVPLAISLIDGLNARYGTAGRTPFYLFHRHRVYNASEQRWMGWERKRGKLLDLNRLLRGGYDSFPVKVGNLDVLPRIRYVITLDSDTQLPREAAHRLIGALAHPLNRAVIDHASQQVVEGYGILQPRIGISTQSASRSWLARLLSGQTGIDIYTRAISDPYQDLFGEGSYTGKGIYDVDAFHAVLEQRFPENALLSHDLIEGIVARAALVSDIELIDDYPTHFSAYSRRKHRWMRGDWQILRWLMPRVPDGLGRMVENHFNAISRWKILDNLRRSLLEPAMVLLLLAGWFVLRGGAGLWTALSIAMLLLPVYAGLAVSLLRAPWGRTGFLRWCASTLRSFARQHLMVMLTLTFLLYDALLALDAIVRSLSRVFVTRKRLLEWETAAETRNASGPKRAADAYLDWSPAIVLTLLAALVAIRPSSVPAASPVLALWFCARPLAAWLSRAPGNGRVAVSADDEAWLRTQAWRMWRYFREFSTAGRNWLIPDHVREDGVAAERLSPTNLGFLLNARVAAVHLGQLTVEEFARETRLTLDGMRKLPLIRGHVPNWTDVETCRVLDPMFVSTVDSGNLVASLWTLKQAATTFAREAPPADRLWGGIRDLARLLASTSHPGAHALAERVLRVDGAWASALPQLEELARHFAADVTALEVSANSGDDVSWWAVELVERLAQARAWMSAGLTPATRADLEAIAEQVDQYVGAMDFAFLYNLRKKTLSVGYDAAIAALASSTYDLLASEARIAAFVAIAKGDVPQDSWFHLGRTHVASRRTRVLASWTGTMFEYLMPAIWMRHYPRTLMQDSMKAIVRLQQAFTRSRNLPWGVSESGFVGPGGHEYGYAAFGLPDVALNPRNGRALVISPYSSFLALLIDVRGSLRNLRRIERLGWAGVYGLYEAVDVSYGEPLPVRAWMAHHQGMSLLAVCNVLCDNVLQQHFHAEPQVLATELLLHERVPTLAIADLEEWLVPPRPMGEETAV</sequence>
<name>A0A143PMR7_LUTPR</name>
<evidence type="ECO:0000256" key="1">
    <source>
        <dbReference type="ARBA" id="ARBA00004141"/>
    </source>
</evidence>
<dbReference type="PANTHER" id="PTHR43867">
    <property type="entry name" value="CELLULOSE SYNTHASE CATALYTIC SUBUNIT A [UDP-FORMING]"/>
    <property type="match status" value="1"/>
</dbReference>
<dbReference type="GO" id="GO:0005886">
    <property type="term" value="C:plasma membrane"/>
    <property type="evidence" value="ECO:0007669"/>
    <property type="project" value="TreeGrafter"/>
</dbReference>
<reference evidence="7 8" key="1">
    <citation type="journal article" date="2016" name="Genome Announc.">
        <title>First Complete Genome Sequence of a Subdivision 6 Acidobacterium Strain.</title>
        <authorList>
            <person name="Huang S."/>
            <person name="Vieira S."/>
            <person name="Bunk B."/>
            <person name="Riedel T."/>
            <person name="Sproer C."/>
            <person name="Overmann J."/>
        </authorList>
    </citation>
    <scope>NUCLEOTIDE SEQUENCE [LARGE SCALE GENOMIC DNA]</scope>
    <source>
        <strain evidence="8">DSM 100886 HEG_-6_39</strain>
    </source>
</reference>
<feature type="transmembrane region" description="Helical" evidence="5">
    <location>
        <begin position="724"/>
        <end position="741"/>
    </location>
</feature>
<dbReference type="KEGG" id="abac:LuPra_02268"/>
<dbReference type="PANTHER" id="PTHR43867:SF2">
    <property type="entry name" value="CELLULOSE SYNTHASE CATALYTIC SUBUNIT A [UDP-FORMING]"/>
    <property type="match status" value="1"/>
</dbReference>
<dbReference type="EMBL" id="CP015136">
    <property type="protein sequence ID" value="AMY09059.1"/>
    <property type="molecule type" value="Genomic_DNA"/>
</dbReference>